<dbReference type="HOGENOM" id="CLU_2568242_0_0_7"/>
<name>F0JDD7_9BACT</name>
<dbReference type="EMBL" id="CP003220">
    <property type="protein sequence ID" value="EGB15811.1"/>
    <property type="molecule type" value="Genomic_DNA"/>
</dbReference>
<protein>
    <submittedName>
        <fullName evidence="1">Uncharacterized protein</fullName>
    </submittedName>
</protein>
<dbReference type="KEGG" id="ddn:DND132_2608"/>
<dbReference type="Proteomes" id="UP000007845">
    <property type="component" value="Chromosome"/>
</dbReference>
<proteinExistence type="predicted"/>
<organism evidence="1 2">
    <name type="scientific">Pseudodesulfovibrio mercurii</name>
    <dbReference type="NCBI Taxonomy" id="641491"/>
    <lineage>
        <taxon>Bacteria</taxon>
        <taxon>Pseudomonadati</taxon>
        <taxon>Thermodesulfobacteriota</taxon>
        <taxon>Desulfovibrionia</taxon>
        <taxon>Desulfovibrionales</taxon>
        <taxon>Desulfovibrionaceae</taxon>
    </lineage>
</organism>
<keyword evidence="2" id="KW-1185">Reference proteome</keyword>
<evidence type="ECO:0000313" key="2">
    <source>
        <dbReference type="Proteomes" id="UP000007845"/>
    </source>
</evidence>
<dbReference type="AlphaFoldDB" id="F0JDD7"/>
<gene>
    <name evidence="1" type="ORF">DND132_2608</name>
</gene>
<accession>F0JDD7</accession>
<reference evidence="1 2" key="1">
    <citation type="journal article" date="2011" name="J. Bacteriol.">
        <title>Genome sequence of the mercury-methylating strain Desulfovibrio desulfuricans ND132.</title>
        <authorList>
            <person name="Brown S.D."/>
            <person name="Gilmour C.C."/>
            <person name="Kucken A.M."/>
            <person name="Wall J.D."/>
            <person name="Elias D.A."/>
            <person name="Brandt C.C."/>
            <person name="Podar M."/>
            <person name="Chertkov O."/>
            <person name="Held B."/>
            <person name="Bruce D.C."/>
            <person name="Detter J.C."/>
            <person name="Tapia R."/>
            <person name="Han C.S."/>
            <person name="Goodwin L.A."/>
            <person name="Cheng J.F."/>
            <person name="Pitluck S."/>
            <person name="Woyke T."/>
            <person name="Mikhailova N."/>
            <person name="Ivanova N.N."/>
            <person name="Han J."/>
            <person name="Lucas S."/>
            <person name="Lapidus A.L."/>
            <person name="Land M.L."/>
            <person name="Hauser L.J."/>
            <person name="Palumbo A.V."/>
        </authorList>
    </citation>
    <scope>NUCLEOTIDE SEQUENCE [LARGE SCALE GENOMIC DNA]</scope>
    <source>
        <strain evidence="1 2">ND132</strain>
    </source>
</reference>
<evidence type="ECO:0000313" key="1">
    <source>
        <dbReference type="EMBL" id="EGB15811.1"/>
    </source>
</evidence>
<dbReference type="STRING" id="641491.DND132_2608"/>
<sequence>MRSKVIRMAEAHLAGMAVIDRGEVMITETPSTVEVGYMGRFIELPMSRTVADDAARYLIGAAVCADSQCSGRYLYAGPIID</sequence>